<feature type="region of interest" description="Disordered" evidence="6">
    <location>
        <begin position="246"/>
        <end position="271"/>
    </location>
</feature>
<feature type="domain" description="Phage shock protein PspC N-terminal" evidence="8">
    <location>
        <begin position="58"/>
        <end position="111"/>
    </location>
</feature>
<organism evidence="9 10">
    <name type="scientific">Sinomonas halotolerans</name>
    <dbReference type="NCBI Taxonomy" id="1644133"/>
    <lineage>
        <taxon>Bacteria</taxon>
        <taxon>Bacillati</taxon>
        <taxon>Actinomycetota</taxon>
        <taxon>Actinomycetes</taxon>
        <taxon>Micrococcales</taxon>
        <taxon>Micrococcaceae</taxon>
        <taxon>Sinomonas</taxon>
    </lineage>
</organism>
<feature type="transmembrane region" description="Helical" evidence="7">
    <location>
        <begin position="87"/>
        <end position="109"/>
    </location>
</feature>
<dbReference type="PANTHER" id="PTHR33885:SF3">
    <property type="entry name" value="PHAGE SHOCK PROTEIN C"/>
    <property type="match status" value="1"/>
</dbReference>
<dbReference type="EMBL" id="JBDFRB010000004">
    <property type="protein sequence ID" value="MEN2744165.1"/>
    <property type="molecule type" value="Genomic_DNA"/>
</dbReference>
<feature type="transmembrane region" description="Helical" evidence="7">
    <location>
        <begin position="130"/>
        <end position="151"/>
    </location>
</feature>
<evidence type="ECO:0000256" key="3">
    <source>
        <dbReference type="ARBA" id="ARBA00022692"/>
    </source>
</evidence>
<sequence length="481" mass="48601">MSTESTPGGAERPAPDQSGPTAPGPTGASRPGPPPPPEPGKPGPPPSDFFSRIRATGLVRGSDRWAGGVASGLAHRWGVDPVLVRGLFVVAALFLGIGVLAYGLAWLFLPEPDGRIHVQEAGRGRWTAGMTGALIVTFLGLGGGRVGFWFGEDGFGATFWGLFWLGVIGLAVYSIVRGSRRRGQLPPEPARADSASTKPTGTASSHAGPDAGAYGAGYAGSQPDAGGPYASGPYAARPYAGPVHTTQPYPEGPYSAGPPSVGGTPAGQPRRAGVPGSFTAVVVGAAVLTMGAFIVLGITGAGVLGTAAWAAGAVVLGAGIVAAGFRGRTAGILTFVSIIALVGAVTSQGMSRFADRWDGPGRSGERVALSPASVGEASAGYRLTGSSGSLDLTRLDDGGPLADDATVTVDTTFSSLAIRIPDGVPVEVRTDATLADVRFGNRSVNGISQRDTQTYNADRPGGTLVVELDATMSSITIDEED</sequence>
<comment type="caution">
    <text evidence="9">The sequence shown here is derived from an EMBL/GenBank/DDBJ whole genome shotgun (WGS) entry which is preliminary data.</text>
</comment>
<evidence type="ECO:0000313" key="9">
    <source>
        <dbReference type="EMBL" id="MEN2744165.1"/>
    </source>
</evidence>
<dbReference type="InterPro" id="IPR007168">
    <property type="entry name" value="Phageshock_PspC_N"/>
</dbReference>
<dbReference type="InterPro" id="IPR052027">
    <property type="entry name" value="PspC"/>
</dbReference>
<evidence type="ECO:0000256" key="5">
    <source>
        <dbReference type="ARBA" id="ARBA00023136"/>
    </source>
</evidence>
<feature type="compositionally biased region" description="Polar residues" evidence="6">
    <location>
        <begin position="194"/>
        <end position="205"/>
    </location>
</feature>
<feature type="transmembrane region" description="Helical" evidence="7">
    <location>
        <begin position="278"/>
        <end position="301"/>
    </location>
</feature>
<comment type="subcellular location">
    <subcellularLocation>
        <location evidence="1">Cell membrane</location>
        <topology evidence="1">Single-pass membrane protein</topology>
    </subcellularLocation>
</comment>
<feature type="compositionally biased region" description="Pro residues" evidence="6">
    <location>
        <begin position="31"/>
        <end position="47"/>
    </location>
</feature>
<proteinExistence type="predicted"/>
<evidence type="ECO:0000313" key="10">
    <source>
        <dbReference type="Proteomes" id="UP001422074"/>
    </source>
</evidence>
<feature type="region of interest" description="Disordered" evidence="6">
    <location>
        <begin position="1"/>
        <end position="49"/>
    </location>
</feature>
<keyword evidence="3 7" id="KW-0812">Transmembrane</keyword>
<reference evidence="9 10" key="1">
    <citation type="submission" date="2024-05" db="EMBL/GenBank/DDBJ databases">
        <title>Sinomonas sp. nov., isolated from a waste landfill.</title>
        <authorList>
            <person name="Zhao Y."/>
        </authorList>
    </citation>
    <scope>NUCLEOTIDE SEQUENCE [LARGE SCALE GENOMIC DNA]</scope>
    <source>
        <strain evidence="9 10">CCTCC AB2014300</strain>
    </source>
</reference>
<evidence type="ECO:0000256" key="4">
    <source>
        <dbReference type="ARBA" id="ARBA00022989"/>
    </source>
</evidence>
<name>A0ABU9WYB4_9MICC</name>
<keyword evidence="5 7" id="KW-0472">Membrane</keyword>
<dbReference type="RefSeq" id="WP_345884018.1">
    <property type="nucleotide sequence ID" value="NZ_JBDFRB010000004.1"/>
</dbReference>
<dbReference type="PANTHER" id="PTHR33885">
    <property type="entry name" value="PHAGE SHOCK PROTEIN C"/>
    <property type="match status" value="1"/>
</dbReference>
<dbReference type="Pfam" id="PF04024">
    <property type="entry name" value="PspC"/>
    <property type="match status" value="1"/>
</dbReference>
<evidence type="ECO:0000256" key="2">
    <source>
        <dbReference type="ARBA" id="ARBA00022475"/>
    </source>
</evidence>
<evidence type="ECO:0000256" key="7">
    <source>
        <dbReference type="SAM" id="Phobius"/>
    </source>
</evidence>
<feature type="transmembrane region" description="Helical" evidence="7">
    <location>
        <begin position="157"/>
        <end position="176"/>
    </location>
</feature>
<gene>
    <name evidence="9" type="ORF">ABCQ75_06385</name>
</gene>
<evidence type="ECO:0000256" key="6">
    <source>
        <dbReference type="SAM" id="MobiDB-lite"/>
    </source>
</evidence>
<protein>
    <submittedName>
        <fullName evidence="9">PspC domain-containing protein</fullName>
    </submittedName>
</protein>
<evidence type="ECO:0000259" key="8">
    <source>
        <dbReference type="Pfam" id="PF04024"/>
    </source>
</evidence>
<keyword evidence="10" id="KW-1185">Reference proteome</keyword>
<dbReference type="Proteomes" id="UP001422074">
    <property type="component" value="Unassembled WGS sequence"/>
</dbReference>
<feature type="transmembrane region" description="Helical" evidence="7">
    <location>
        <begin position="307"/>
        <end position="325"/>
    </location>
</feature>
<keyword evidence="4 7" id="KW-1133">Transmembrane helix</keyword>
<keyword evidence="2" id="KW-1003">Cell membrane</keyword>
<feature type="compositionally biased region" description="Low complexity" evidence="6">
    <location>
        <begin position="18"/>
        <end position="30"/>
    </location>
</feature>
<feature type="region of interest" description="Disordered" evidence="6">
    <location>
        <begin position="181"/>
        <end position="207"/>
    </location>
</feature>
<evidence type="ECO:0000256" key="1">
    <source>
        <dbReference type="ARBA" id="ARBA00004162"/>
    </source>
</evidence>
<feature type="transmembrane region" description="Helical" evidence="7">
    <location>
        <begin position="332"/>
        <end position="350"/>
    </location>
</feature>
<accession>A0ABU9WYB4</accession>